<evidence type="ECO:0008006" key="3">
    <source>
        <dbReference type="Google" id="ProtNLM"/>
    </source>
</evidence>
<evidence type="ECO:0000313" key="2">
    <source>
        <dbReference type="Proteomes" id="UP000001567"/>
    </source>
</evidence>
<organism evidence="1 2">
    <name type="scientific">Pyrobaculum arsenaticum (strain DSM 13514 / JCM 11321 / PZ6)</name>
    <dbReference type="NCBI Taxonomy" id="340102"/>
    <lineage>
        <taxon>Archaea</taxon>
        <taxon>Thermoproteota</taxon>
        <taxon>Thermoprotei</taxon>
        <taxon>Thermoproteales</taxon>
        <taxon>Thermoproteaceae</taxon>
        <taxon>Pyrobaculum</taxon>
    </lineage>
</organism>
<dbReference type="HOGENOM" id="CLU_067068_1_0_2"/>
<dbReference type="STRING" id="340102.Pars_1339"/>
<dbReference type="PhylomeDB" id="A4WKI5"/>
<dbReference type="PANTHER" id="PTHR39662:SF2">
    <property type="entry name" value="DUF354 DOMAIN-CONTAINING PROTEIN"/>
    <property type="match status" value="1"/>
</dbReference>
<protein>
    <recommendedName>
        <fullName evidence="3">DUF354 domain-containing protein</fullName>
    </recommendedName>
</protein>
<gene>
    <name evidence="1" type="ordered locus">Pars_1339</name>
</gene>
<dbReference type="Pfam" id="PF04007">
    <property type="entry name" value="DUF354"/>
    <property type="match status" value="1"/>
</dbReference>
<dbReference type="SUPFAM" id="SSF53756">
    <property type="entry name" value="UDP-Glycosyltransferase/glycogen phosphorylase"/>
    <property type="match status" value="1"/>
</dbReference>
<reference evidence="1 2" key="1">
    <citation type="submission" date="2007-04" db="EMBL/GenBank/DDBJ databases">
        <title>Complete sequence of Pyrobaculum arsenaticum DSM 13514.</title>
        <authorList>
            <consortium name="US DOE Joint Genome Institute"/>
            <person name="Copeland A."/>
            <person name="Lucas S."/>
            <person name="Lapidus A."/>
            <person name="Barry K."/>
            <person name="Glavina del Rio T."/>
            <person name="Dalin E."/>
            <person name="Tice H."/>
            <person name="Pitluck S."/>
            <person name="Chain P."/>
            <person name="Malfatti S."/>
            <person name="Shin M."/>
            <person name="Vergez L."/>
            <person name="Schmutz J."/>
            <person name="Larimer F."/>
            <person name="Land M."/>
            <person name="Hauser L."/>
            <person name="Kyrpides N."/>
            <person name="Mikhailova N."/>
            <person name="Cozen A.E."/>
            <person name="Fitz-Gibbon S.T."/>
            <person name="House C.H."/>
            <person name="Saltikov C."/>
            <person name="Lowe T.M."/>
            <person name="Richardson P."/>
        </authorList>
    </citation>
    <scope>NUCLEOTIDE SEQUENCE [LARGE SCALE GENOMIC DNA]</scope>
    <source>
        <strain evidence="2">ATCC 700994 / DSM 13514 / JCM 11321 / PZ6</strain>
    </source>
</reference>
<evidence type="ECO:0000313" key="1">
    <source>
        <dbReference type="EMBL" id="ABP50902.1"/>
    </source>
</evidence>
<proteinExistence type="predicted"/>
<sequence length="335" mass="37660">MYWRFMVRFLSDALTPKQARIAALLKLEGAKRGVEVEITCRHYMHVSDILDMYGVSYRCFGQYGLTVYEKLVYGIERQRELAEVARQVDGMLGFPSPDAARVVFGLGKPVLVLNDTPHATHVNRLVIPLSEALVAPAAIPEEMWRPYCPRKVVTFDGVFEYMWTSRFKPDESVVKSLGLEPGGYVVFRPEERYAAYYKWEYTELRIKLARAVEGLGYNVVNVPRYPDQVLEGAINLTRAVDHLQLAYFSAGVITGGASMATEAALLGVPALSYFPQSYYVDRYLAEKGAPLYRCDSLETCLSSLREMLRRGRSAPVRLEDPAGIIFDAALSAVSR</sequence>
<accession>A4WKI5</accession>
<dbReference type="AlphaFoldDB" id="A4WKI5"/>
<dbReference type="PANTHER" id="PTHR39662">
    <property type="entry name" value="DUF354 DOMAIN-CONTAINING PROTEIN-RELATED"/>
    <property type="match status" value="1"/>
</dbReference>
<dbReference type="EMBL" id="CP000660">
    <property type="protein sequence ID" value="ABP50902.1"/>
    <property type="molecule type" value="Genomic_DNA"/>
</dbReference>
<dbReference type="InterPro" id="IPR007152">
    <property type="entry name" value="DUF354"/>
</dbReference>
<dbReference type="Proteomes" id="UP000001567">
    <property type="component" value="Chromosome"/>
</dbReference>
<dbReference type="KEGG" id="pas:Pars_1339"/>
<name>A4WKI5_PYRAR</name>
<dbReference type="PIRSF" id="PIRSF005357">
    <property type="entry name" value="UCP005357"/>
    <property type="match status" value="1"/>
</dbReference>